<evidence type="ECO:0000313" key="2">
    <source>
        <dbReference type="Proteomes" id="UP000265520"/>
    </source>
</evidence>
<accession>A0A392R2L8</accession>
<keyword evidence="2" id="KW-1185">Reference proteome</keyword>
<proteinExistence type="predicted"/>
<dbReference type="Proteomes" id="UP000265520">
    <property type="component" value="Unassembled WGS sequence"/>
</dbReference>
<dbReference type="AlphaFoldDB" id="A0A392R2L8"/>
<reference evidence="1 2" key="1">
    <citation type="journal article" date="2018" name="Front. Plant Sci.">
        <title>Red Clover (Trifolium pratense) and Zigzag Clover (T. medium) - A Picture of Genomic Similarities and Differences.</title>
        <authorList>
            <person name="Dluhosova J."/>
            <person name="Istvanek J."/>
            <person name="Nedelnik J."/>
            <person name="Repkova J."/>
        </authorList>
    </citation>
    <scope>NUCLEOTIDE SEQUENCE [LARGE SCALE GENOMIC DNA]</scope>
    <source>
        <strain evidence="2">cv. 10/8</strain>
        <tissue evidence="1">Leaf</tissue>
    </source>
</reference>
<dbReference type="EMBL" id="LXQA010179014">
    <property type="protein sequence ID" value="MCI30364.1"/>
    <property type="molecule type" value="Genomic_DNA"/>
</dbReference>
<protein>
    <submittedName>
        <fullName evidence="1">Uncharacterized protein</fullName>
    </submittedName>
</protein>
<feature type="non-terminal residue" evidence="1">
    <location>
        <position position="1"/>
    </location>
</feature>
<evidence type="ECO:0000313" key="1">
    <source>
        <dbReference type="EMBL" id="MCI30364.1"/>
    </source>
</evidence>
<name>A0A392R2L8_9FABA</name>
<organism evidence="1 2">
    <name type="scientific">Trifolium medium</name>
    <dbReference type="NCBI Taxonomy" id="97028"/>
    <lineage>
        <taxon>Eukaryota</taxon>
        <taxon>Viridiplantae</taxon>
        <taxon>Streptophyta</taxon>
        <taxon>Embryophyta</taxon>
        <taxon>Tracheophyta</taxon>
        <taxon>Spermatophyta</taxon>
        <taxon>Magnoliopsida</taxon>
        <taxon>eudicotyledons</taxon>
        <taxon>Gunneridae</taxon>
        <taxon>Pentapetalae</taxon>
        <taxon>rosids</taxon>
        <taxon>fabids</taxon>
        <taxon>Fabales</taxon>
        <taxon>Fabaceae</taxon>
        <taxon>Papilionoideae</taxon>
        <taxon>50 kb inversion clade</taxon>
        <taxon>NPAAA clade</taxon>
        <taxon>Hologalegina</taxon>
        <taxon>IRL clade</taxon>
        <taxon>Trifolieae</taxon>
        <taxon>Trifolium</taxon>
    </lineage>
</organism>
<sequence>VASSEGAKRLEVKEFSEKIWFWNLRVAQCCMARCAGQAGYSKTGSGTCALRRTICALRS</sequence>
<comment type="caution">
    <text evidence="1">The sequence shown here is derived from an EMBL/GenBank/DDBJ whole genome shotgun (WGS) entry which is preliminary data.</text>
</comment>